<dbReference type="InterPro" id="IPR002509">
    <property type="entry name" value="NODB_dom"/>
</dbReference>
<evidence type="ECO:0000256" key="16">
    <source>
        <dbReference type="ARBA" id="ARBA00023285"/>
    </source>
</evidence>
<evidence type="ECO:0000256" key="4">
    <source>
        <dbReference type="ARBA" id="ARBA00010973"/>
    </source>
</evidence>
<evidence type="ECO:0000256" key="19">
    <source>
        <dbReference type="ARBA" id="ARBA00023326"/>
    </source>
</evidence>
<protein>
    <recommendedName>
        <fullName evidence="20">chitin deacetylase</fullName>
        <ecNumber evidence="20">3.5.1.41</ecNumber>
    </recommendedName>
</protein>
<keyword evidence="11" id="KW-0378">Hydrolase</keyword>
<evidence type="ECO:0000256" key="12">
    <source>
        <dbReference type="ARBA" id="ARBA00023024"/>
    </source>
</evidence>
<evidence type="ECO:0000256" key="1">
    <source>
        <dbReference type="ARBA" id="ARBA00001941"/>
    </source>
</evidence>
<evidence type="ECO:0000256" key="2">
    <source>
        <dbReference type="ARBA" id="ARBA00004191"/>
    </source>
</evidence>
<dbReference type="AlphaFoldDB" id="Q8J2N6"/>
<evidence type="ECO:0000256" key="9">
    <source>
        <dbReference type="ARBA" id="ARBA00022723"/>
    </source>
</evidence>
<dbReference type="Gene3D" id="3.20.20.370">
    <property type="entry name" value="Glycoside hydrolase/deacetylase"/>
    <property type="match status" value="1"/>
</dbReference>
<dbReference type="PANTHER" id="PTHR10587">
    <property type="entry name" value="GLYCOSYL TRANSFERASE-RELATED"/>
    <property type="match status" value="1"/>
</dbReference>
<evidence type="ECO:0000256" key="21">
    <source>
        <dbReference type="ARBA" id="ARBA00048494"/>
    </source>
</evidence>
<evidence type="ECO:0000256" key="11">
    <source>
        <dbReference type="ARBA" id="ARBA00022801"/>
    </source>
</evidence>
<sequence>MRRLGQGIQLVSADYWSNFNSSVNPLNVKVPQITQPRRLITSRSARYYTPDPLVDHHHAHRLGPNWLTATTNGMNTSAEFTALYNSINWDNGGPNISVRTFNTDGSMNTNGYDVANDPDCWWTVSGCTVPKLQDVNADIYKCPEPDTWGLFYDDGPNCSHNAFYNFLQEQNLRASMFYIGSNVMNWPYGAMRGVQDGHHIAFHTWSHQSLTTLTNQEGLAEFYYTQKMIHLATGVTPRYWRAPYGDVDDRVRWIATQLNLTTILWDYDTNDWQAGDGVPESTVQNTYNEFIQMGNNGSMASGGNIVLTHEINNTTMQLAVENIPNMLKSYKHVVNVATCMNITFPTWSRPVPFPSLANLLRKTAWVRAVPPSTLPRAPGLRAQARFLVGRHVFAQANAGVAVLMTVRGPLRFAFKSFPMGPPFLPSLYVF</sequence>
<keyword evidence="9" id="KW-0479">Metal-binding</keyword>
<keyword evidence="15" id="KW-0119">Carbohydrate metabolism</keyword>
<proteinExistence type="evidence at transcript level"/>
<dbReference type="Pfam" id="PF01522">
    <property type="entry name" value="Polysacc_deac_1"/>
    <property type="match status" value="1"/>
</dbReference>
<dbReference type="EMBL" id="AF411810">
    <property type="protein sequence ID" value="AAN65362.1"/>
    <property type="molecule type" value="mRNA"/>
</dbReference>
<evidence type="ECO:0000256" key="18">
    <source>
        <dbReference type="ARBA" id="ARBA00023316"/>
    </source>
</evidence>
<evidence type="ECO:0000256" key="8">
    <source>
        <dbReference type="ARBA" id="ARBA00022622"/>
    </source>
</evidence>
<name>Q8J2N6_9FUNG</name>
<dbReference type="CDD" id="cd10952">
    <property type="entry name" value="CE4_MrCDA_like"/>
    <property type="match status" value="1"/>
</dbReference>
<evidence type="ECO:0000256" key="17">
    <source>
        <dbReference type="ARBA" id="ARBA00023288"/>
    </source>
</evidence>
<comment type="cofactor">
    <cofactor evidence="1">
        <name>Co(2+)</name>
        <dbReference type="ChEBI" id="CHEBI:48828"/>
    </cofactor>
</comment>
<dbReference type="GO" id="GO:0009272">
    <property type="term" value="P:fungal-type cell wall biogenesis"/>
    <property type="evidence" value="ECO:0007669"/>
    <property type="project" value="UniProtKB-ARBA"/>
</dbReference>
<evidence type="ECO:0000256" key="5">
    <source>
        <dbReference type="ARBA" id="ARBA00022475"/>
    </source>
</evidence>
<keyword evidence="16" id="KW-0170">Cobalt</keyword>
<dbReference type="InterPro" id="IPR050248">
    <property type="entry name" value="Polysacc_deacetylase_ArnD"/>
</dbReference>
<dbReference type="FunFam" id="3.20.20.370:FF:000004">
    <property type="entry name" value="Related to Chitin deacetylase"/>
    <property type="match status" value="1"/>
</dbReference>
<dbReference type="SUPFAM" id="SSF88713">
    <property type="entry name" value="Glycoside hydrolase/deacetylase"/>
    <property type="match status" value="1"/>
</dbReference>
<evidence type="ECO:0000256" key="7">
    <source>
        <dbReference type="ARBA" id="ARBA00022525"/>
    </source>
</evidence>
<organism evidence="23">
    <name type="scientific">Gongronella butleri</name>
    <dbReference type="NCBI Taxonomy" id="101105"/>
    <lineage>
        <taxon>Eukaryota</taxon>
        <taxon>Fungi</taxon>
        <taxon>Fungi incertae sedis</taxon>
        <taxon>Mucoromycota</taxon>
        <taxon>Mucoromycotina</taxon>
        <taxon>Mucoromycetes</taxon>
        <taxon>Mucorales</taxon>
        <taxon>Cunninghamellaceae</taxon>
        <taxon>Gongronella</taxon>
    </lineage>
</organism>
<keyword evidence="12" id="KW-0146">Chitin degradation</keyword>
<dbReference type="SMR" id="Q8J2N6"/>
<keyword evidence="17" id="KW-0449">Lipoprotein</keyword>
<evidence type="ECO:0000256" key="14">
    <source>
        <dbReference type="ARBA" id="ARBA00023180"/>
    </source>
</evidence>
<dbReference type="PROSITE" id="PS51677">
    <property type="entry name" value="NODB"/>
    <property type="match status" value="1"/>
</dbReference>
<comment type="similarity">
    <text evidence="4">Belongs to the polysaccharide deacetylase family.</text>
</comment>
<dbReference type="EC" id="3.5.1.41" evidence="20"/>
<dbReference type="GO" id="GO:0006032">
    <property type="term" value="P:chitin catabolic process"/>
    <property type="evidence" value="ECO:0007669"/>
    <property type="project" value="UniProtKB-KW"/>
</dbReference>
<dbReference type="GO" id="GO:0098552">
    <property type="term" value="C:side of membrane"/>
    <property type="evidence" value="ECO:0007669"/>
    <property type="project" value="UniProtKB-KW"/>
</dbReference>
<comment type="subcellular location">
    <subcellularLocation>
        <location evidence="3">Cell membrane</location>
        <topology evidence="3">Lipid-anchor</topology>
        <topology evidence="3">GPI-anchor</topology>
    </subcellularLocation>
    <subcellularLocation>
        <location evidence="2">Secreted</location>
        <location evidence="2">Cell wall</location>
    </subcellularLocation>
</comment>
<keyword evidence="5" id="KW-1003">Cell membrane</keyword>
<dbReference type="GO" id="GO:0000272">
    <property type="term" value="P:polysaccharide catabolic process"/>
    <property type="evidence" value="ECO:0007669"/>
    <property type="project" value="UniProtKB-KW"/>
</dbReference>
<dbReference type="GO" id="GO:0046872">
    <property type="term" value="F:metal ion binding"/>
    <property type="evidence" value="ECO:0007669"/>
    <property type="project" value="UniProtKB-KW"/>
</dbReference>
<dbReference type="GO" id="GO:0004099">
    <property type="term" value="F:chitin deacetylase activity"/>
    <property type="evidence" value="ECO:0007669"/>
    <property type="project" value="UniProtKB-EC"/>
</dbReference>
<evidence type="ECO:0000259" key="22">
    <source>
        <dbReference type="PROSITE" id="PS51677"/>
    </source>
</evidence>
<evidence type="ECO:0000256" key="3">
    <source>
        <dbReference type="ARBA" id="ARBA00004609"/>
    </source>
</evidence>
<keyword evidence="6" id="KW-0134">Cell wall</keyword>
<evidence type="ECO:0000313" key="23">
    <source>
        <dbReference type="EMBL" id="AAN65362.1"/>
    </source>
</evidence>
<accession>Q8J2N6</accession>
<comment type="catalytic activity">
    <reaction evidence="21">
        <text>[(1-&gt;4)-N-acetyl-beta-D-glucosaminyl](n) + n H2O = chitosan + n acetate</text>
        <dbReference type="Rhea" id="RHEA:10464"/>
        <dbReference type="Rhea" id="RHEA-COMP:9593"/>
        <dbReference type="Rhea" id="RHEA-COMP:9597"/>
        <dbReference type="ChEBI" id="CHEBI:15377"/>
        <dbReference type="ChEBI" id="CHEBI:17029"/>
        <dbReference type="ChEBI" id="CHEBI:30089"/>
        <dbReference type="ChEBI" id="CHEBI:57704"/>
        <dbReference type="EC" id="3.5.1.41"/>
    </reaction>
    <physiologicalReaction direction="left-to-right" evidence="21">
        <dbReference type="Rhea" id="RHEA:10465"/>
    </physiologicalReaction>
</comment>
<dbReference type="PANTHER" id="PTHR10587:SF98">
    <property type="entry name" value="CHITIN DEACETYLASE"/>
    <property type="match status" value="1"/>
</dbReference>
<keyword evidence="14" id="KW-0325">Glycoprotein</keyword>
<evidence type="ECO:0000256" key="10">
    <source>
        <dbReference type="ARBA" id="ARBA00022729"/>
    </source>
</evidence>
<reference evidence="23" key="1">
    <citation type="journal article" date="2002" name="J. Biosci. Bioeng.">
        <title>Complete cDNA sequence of chitin deacetylase from Gongronella butleri and its phylogenetic analysis revealed clusters corresponding to taxonomic classification of fungi.</title>
        <authorList>
            <person name="Maw T."/>
            <person name="Tan T.K."/>
            <person name="Khor E."/>
            <person name="Wong S.M."/>
        </authorList>
    </citation>
    <scope>NUCLEOTIDE SEQUENCE</scope>
</reference>
<evidence type="ECO:0000256" key="13">
    <source>
        <dbReference type="ARBA" id="ARBA00023136"/>
    </source>
</evidence>
<feature type="domain" description="NodB homology" evidence="22">
    <location>
        <begin position="146"/>
        <end position="339"/>
    </location>
</feature>
<dbReference type="InterPro" id="IPR011330">
    <property type="entry name" value="Glyco_hydro/deAcase_b/a-brl"/>
</dbReference>
<keyword evidence="13" id="KW-0472">Membrane</keyword>
<keyword evidence="19" id="KW-0624">Polysaccharide degradation</keyword>
<evidence type="ECO:0000256" key="15">
    <source>
        <dbReference type="ARBA" id="ARBA00023277"/>
    </source>
</evidence>
<keyword evidence="10" id="KW-0732">Signal</keyword>
<dbReference type="GO" id="GO:0071555">
    <property type="term" value="P:cell wall organization"/>
    <property type="evidence" value="ECO:0007669"/>
    <property type="project" value="UniProtKB-KW"/>
</dbReference>
<dbReference type="GO" id="GO:0005886">
    <property type="term" value="C:plasma membrane"/>
    <property type="evidence" value="ECO:0007669"/>
    <property type="project" value="UniProtKB-SubCell"/>
</dbReference>
<keyword evidence="7" id="KW-0964">Secreted</keyword>
<evidence type="ECO:0000256" key="20">
    <source>
        <dbReference type="ARBA" id="ARBA00024056"/>
    </source>
</evidence>
<keyword evidence="8" id="KW-0336">GPI-anchor</keyword>
<keyword evidence="18" id="KW-0961">Cell wall biogenesis/degradation</keyword>
<evidence type="ECO:0000256" key="6">
    <source>
        <dbReference type="ARBA" id="ARBA00022512"/>
    </source>
</evidence>